<keyword evidence="1" id="KW-1133">Transmembrane helix</keyword>
<sequence length="243" mass="27889">MPSVSLKDSIKGLLECHGAFHTECPIWQCLHPSLPCPAQPLQLTESPQHDVDVFDRVCHASLKAKLVACRLCQSIVDWISDFLSRRQQRVVMGQHITAQAFVDAENDLGVTFSHQVSQCGWWSRFIYSVLAFWYMPFCCSLIKLSQAMWTFNVIWICASRRWCKACNVTSFFFYFTSQFCIANCCYKLLMLRFFLSHKSLCFSSLNSLFGHVKHFSFFLSSASILMHLDSVSCKTSTTIPTWN</sequence>
<keyword evidence="1" id="KW-0812">Transmembrane</keyword>
<feature type="transmembrane region" description="Helical" evidence="1">
    <location>
        <begin position="171"/>
        <end position="189"/>
    </location>
</feature>
<accession>A0A3M7RMH4</accession>
<dbReference type="Proteomes" id="UP000276133">
    <property type="component" value="Unassembled WGS sequence"/>
</dbReference>
<organism evidence="2 3">
    <name type="scientific">Brachionus plicatilis</name>
    <name type="common">Marine rotifer</name>
    <name type="synonym">Brachionus muelleri</name>
    <dbReference type="NCBI Taxonomy" id="10195"/>
    <lineage>
        <taxon>Eukaryota</taxon>
        <taxon>Metazoa</taxon>
        <taxon>Spiralia</taxon>
        <taxon>Gnathifera</taxon>
        <taxon>Rotifera</taxon>
        <taxon>Eurotatoria</taxon>
        <taxon>Monogononta</taxon>
        <taxon>Pseudotrocha</taxon>
        <taxon>Ploima</taxon>
        <taxon>Brachionidae</taxon>
        <taxon>Brachionus</taxon>
    </lineage>
</organism>
<keyword evidence="1" id="KW-0472">Membrane</keyword>
<reference evidence="2 3" key="1">
    <citation type="journal article" date="2018" name="Sci. Rep.">
        <title>Genomic signatures of local adaptation to the degree of environmental predictability in rotifers.</title>
        <authorList>
            <person name="Franch-Gras L."/>
            <person name="Hahn C."/>
            <person name="Garcia-Roger E.M."/>
            <person name="Carmona M.J."/>
            <person name="Serra M."/>
            <person name="Gomez A."/>
        </authorList>
    </citation>
    <scope>NUCLEOTIDE SEQUENCE [LARGE SCALE GENOMIC DNA]</scope>
    <source>
        <strain evidence="2">HYR1</strain>
    </source>
</reference>
<dbReference type="EMBL" id="REGN01003061">
    <property type="protein sequence ID" value="RNA24714.1"/>
    <property type="molecule type" value="Genomic_DNA"/>
</dbReference>
<feature type="transmembrane region" description="Helical" evidence="1">
    <location>
        <begin position="125"/>
        <end position="151"/>
    </location>
</feature>
<dbReference type="AlphaFoldDB" id="A0A3M7RMH4"/>
<evidence type="ECO:0000313" key="2">
    <source>
        <dbReference type="EMBL" id="RNA24714.1"/>
    </source>
</evidence>
<evidence type="ECO:0000313" key="3">
    <source>
        <dbReference type="Proteomes" id="UP000276133"/>
    </source>
</evidence>
<comment type="caution">
    <text evidence="2">The sequence shown here is derived from an EMBL/GenBank/DDBJ whole genome shotgun (WGS) entry which is preliminary data.</text>
</comment>
<keyword evidence="3" id="KW-1185">Reference proteome</keyword>
<name>A0A3M7RMH4_BRAPC</name>
<protein>
    <submittedName>
        <fullName evidence="2">Uncharacterized protein</fullName>
    </submittedName>
</protein>
<proteinExistence type="predicted"/>
<gene>
    <name evidence="2" type="ORF">BpHYR1_002595</name>
</gene>
<evidence type="ECO:0000256" key="1">
    <source>
        <dbReference type="SAM" id="Phobius"/>
    </source>
</evidence>